<protein>
    <submittedName>
        <fullName evidence="1">Uncharacterized protein</fullName>
    </submittedName>
</protein>
<dbReference type="Proteomes" id="UP000268093">
    <property type="component" value="Unassembled WGS sequence"/>
</dbReference>
<accession>A0A432ZZE6</accession>
<comment type="caution">
    <text evidence="1">The sequence shown here is derived from an EMBL/GenBank/DDBJ whole genome shotgun (WGS) entry which is preliminary data.</text>
</comment>
<evidence type="ECO:0000313" key="2">
    <source>
        <dbReference type="Proteomes" id="UP000268093"/>
    </source>
</evidence>
<evidence type="ECO:0000313" key="1">
    <source>
        <dbReference type="EMBL" id="RUO95872.1"/>
    </source>
</evidence>
<gene>
    <name evidence="1" type="ORF">BC936DRAFT_143034</name>
</gene>
<reference evidence="1 2" key="1">
    <citation type="journal article" date="2018" name="New Phytol.">
        <title>Phylogenomics of Endogonaceae and evolution of mycorrhizas within Mucoromycota.</title>
        <authorList>
            <person name="Chang Y."/>
            <person name="Desiro A."/>
            <person name="Na H."/>
            <person name="Sandor L."/>
            <person name="Lipzen A."/>
            <person name="Clum A."/>
            <person name="Barry K."/>
            <person name="Grigoriev I.V."/>
            <person name="Martin F.M."/>
            <person name="Stajich J.E."/>
            <person name="Smith M.E."/>
            <person name="Bonito G."/>
            <person name="Spatafora J.W."/>
        </authorList>
    </citation>
    <scope>NUCLEOTIDE SEQUENCE [LARGE SCALE GENOMIC DNA]</scope>
    <source>
        <strain evidence="1 2">GMNB39</strain>
    </source>
</reference>
<dbReference type="AlphaFoldDB" id="A0A432ZZE6"/>
<keyword evidence="2" id="KW-1185">Reference proteome</keyword>
<sequence>MDQFTLPHRILKKLNCARFWSQRYVYWDKDSVWNAFYRKDNPIATNDQCFAALEEDVEILFRYFKNENKRSNMTLKIASIRQVSPSVCNLSLFE</sequence>
<proteinExistence type="predicted"/>
<name>A0A432ZZE6_9FUNG</name>
<dbReference type="EMBL" id="RBNI01025122">
    <property type="protein sequence ID" value="RUO95872.1"/>
    <property type="molecule type" value="Genomic_DNA"/>
</dbReference>
<organism evidence="1 2">
    <name type="scientific">Jimgerdemannia flammicorona</name>
    <dbReference type="NCBI Taxonomy" id="994334"/>
    <lineage>
        <taxon>Eukaryota</taxon>
        <taxon>Fungi</taxon>
        <taxon>Fungi incertae sedis</taxon>
        <taxon>Mucoromycota</taxon>
        <taxon>Mucoromycotina</taxon>
        <taxon>Endogonomycetes</taxon>
        <taxon>Endogonales</taxon>
        <taxon>Endogonaceae</taxon>
        <taxon>Jimgerdemannia</taxon>
    </lineage>
</organism>